<gene>
    <name evidence="4" type="ORF">K444DRAFT_22221</name>
</gene>
<dbReference type="GO" id="GO:0006351">
    <property type="term" value="P:DNA-templated transcription"/>
    <property type="evidence" value="ECO:0007669"/>
    <property type="project" value="InterPro"/>
</dbReference>
<accession>A0A2J6T4M0</accession>
<dbReference type="InParanoid" id="A0A2J6T4M0"/>
<dbReference type="GO" id="GO:0005634">
    <property type="term" value="C:nucleus"/>
    <property type="evidence" value="ECO:0007669"/>
    <property type="project" value="UniProtKB-SubCell"/>
</dbReference>
<evidence type="ECO:0000256" key="2">
    <source>
        <dbReference type="ARBA" id="ARBA00023242"/>
    </source>
</evidence>
<evidence type="ECO:0000313" key="5">
    <source>
        <dbReference type="Proteomes" id="UP000235371"/>
    </source>
</evidence>
<dbReference type="Pfam" id="PF04082">
    <property type="entry name" value="Fungal_trans"/>
    <property type="match status" value="1"/>
</dbReference>
<dbReference type="PANTHER" id="PTHR31001">
    <property type="entry name" value="UNCHARACTERIZED TRANSCRIPTIONAL REGULATORY PROTEIN"/>
    <property type="match status" value="1"/>
</dbReference>
<comment type="subcellular location">
    <subcellularLocation>
        <location evidence="1">Nucleus</location>
    </subcellularLocation>
</comment>
<keyword evidence="2" id="KW-0539">Nucleus</keyword>
<organism evidence="4 5">
    <name type="scientific">Hyaloscypha bicolor E</name>
    <dbReference type="NCBI Taxonomy" id="1095630"/>
    <lineage>
        <taxon>Eukaryota</taxon>
        <taxon>Fungi</taxon>
        <taxon>Dikarya</taxon>
        <taxon>Ascomycota</taxon>
        <taxon>Pezizomycotina</taxon>
        <taxon>Leotiomycetes</taxon>
        <taxon>Helotiales</taxon>
        <taxon>Hyaloscyphaceae</taxon>
        <taxon>Hyaloscypha</taxon>
        <taxon>Hyaloscypha bicolor</taxon>
    </lineage>
</organism>
<evidence type="ECO:0000313" key="4">
    <source>
        <dbReference type="EMBL" id="PMD57956.1"/>
    </source>
</evidence>
<keyword evidence="5" id="KW-1185">Reference proteome</keyword>
<dbReference type="AlphaFoldDB" id="A0A2J6T4M0"/>
<dbReference type="RefSeq" id="XP_024734860.1">
    <property type="nucleotide sequence ID" value="XM_024871155.1"/>
</dbReference>
<dbReference type="InterPro" id="IPR007219">
    <property type="entry name" value="XnlR_reg_dom"/>
</dbReference>
<dbReference type="EMBL" id="KZ613838">
    <property type="protein sequence ID" value="PMD57956.1"/>
    <property type="molecule type" value="Genomic_DNA"/>
</dbReference>
<dbReference type="GO" id="GO:0003677">
    <property type="term" value="F:DNA binding"/>
    <property type="evidence" value="ECO:0007669"/>
    <property type="project" value="InterPro"/>
</dbReference>
<sequence length="604" mass="68483">MANDDFSYVLGRNTSNTESSHPPAELIHRLWRIFTENCNPLTKLVHVPSLQPVIEKAIANIKHIPSGFEALMFAIYSLAVLSLTEYECREILGESRAILLPHYRAATKTALSRAQFMSSTSIVVLQALLLHIFSIRDDYEPRAVWVLTGVAIRVAEGMGMRLDGTLLGLSPFETEIRRRIWWQLRMHDFRAAELCGQPKFRDFKLDETTPKRPANVNDSELYPTMPQAAVESTRPTEMIWCVFRTELASFAATQIARMQKLGKTGYTSEEYAAMDDLKIKDVFIDELGDVIETKYLRFCDPSQPLQLLTLVVGRSAMNLIRFMAHHPRRWATLERVPESEQQLVWDICIQLMEQYGMIQSSPQLRRFAWNVPYFLSWPAIIHVLDTLKAEPLRRDAEKAWRLIDNMYETYSEMLLNLKKPIFAAVGGLCLKAFGAREVSLAKQKRSLSDPPGYITKLREQREAAKARRRSVITRSKGQETFRVDKGKTLVTTDTDTAWLETNPSSVAETLVEAPRQQQQYLQAANLVQGSTSNRSADDAFWLSGALADSFSSDGAADMMNLDTDAILAQDCWLDAHNGEAMDWAQWDAWLGNLDPVRPNINAGT</sequence>
<reference evidence="4 5" key="1">
    <citation type="submission" date="2016-04" db="EMBL/GenBank/DDBJ databases">
        <title>A degradative enzymes factory behind the ericoid mycorrhizal symbiosis.</title>
        <authorList>
            <consortium name="DOE Joint Genome Institute"/>
            <person name="Martino E."/>
            <person name="Morin E."/>
            <person name="Grelet G."/>
            <person name="Kuo A."/>
            <person name="Kohler A."/>
            <person name="Daghino S."/>
            <person name="Barry K."/>
            <person name="Choi C."/>
            <person name="Cichocki N."/>
            <person name="Clum A."/>
            <person name="Copeland A."/>
            <person name="Hainaut M."/>
            <person name="Haridas S."/>
            <person name="Labutti K."/>
            <person name="Lindquist E."/>
            <person name="Lipzen A."/>
            <person name="Khouja H.-R."/>
            <person name="Murat C."/>
            <person name="Ohm R."/>
            <person name="Olson A."/>
            <person name="Spatafora J."/>
            <person name="Veneault-Fourrey C."/>
            <person name="Henrissat B."/>
            <person name="Grigoriev I."/>
            <person name="Martin F."/>
            <person name="Perotto S."/>
        </authorList>
    </citation>
    <scope>NUCLEOTIDE SEQUENCE [LARGE SCALE GENOMIC DNA]</scope>
    <source>
        <strain evidence="4 5">E</strain>
    </source>
</reference>
<dbReference type="PANTHER" id="PTHR31001:SF85">
    <property type="entry name" value="ZN(II)2CYS6 TRANSCRIPTION FACTOR (EUROFUNG)"/>
    <property type="match status" value="1"/>
</dbReference>
<name>A0A2J6T4M0_9HELO</name>
<dbReference type="Proteomes" id="UP000235371">
    <property type="component" value="Unassembled WGS sequence"/>
</dbReference>
<dbReference type="InterPro" id="IPR050613">
    <property type="entry name" value="Sec_Metabolite_Reg"/>
</dbReference>
<protein>
    <recommendedName>
        <fullName evidence="3">Xylanolytic transcriptional activator regulatory domain-containing protein</fullName>
    </recommendedName>
</protein>
<dbReference type="GeneID" id="36579237"/>
<dbReference type="SMART" id="SM00906">
    <property type="entry name" value="Fungal_trans"/>
    <property type="match status" value="1"/>
</dbReference>
<dbReference type="STRING" id="1095630.A0A2J6T4M0"/>
<evidence type="ECO:0000256" key="1">
    <source>
        <dbReference type="ARBA" id="ARBA00004123"/>
    </source>
</evidence>
<dbReference type="OrthoDB" id="2269373at2759"/>
<dbReference type="GO" id="GO:0008270">
    <property type="term" value="F:zinc ion binding"/>
    <property type="evidence" value="ECO:0007669"/>
    <property type="project" value="InterPro"/>
</dbReference>
<evidence type="ECO:0000259" key="3">
    <source>
        <dbReference type="SMART" id="SM00906"/>
    </source>
</evidence>
<proteinExistence type="predicted"/>
<feature type="domain" description="Xylanolytic transcriptional activator regulatory" evidence="3">
    <location>
        <begin position="144"/>
        <end position="219"/>
    </location>
</feature>
<dbReference type="CDD" id="cd12148">
    <property type="entry name" value="fungal_TF_MHR"/>
    <property type="match status" value="1"/>
</dbReference>